<reference evidence="1 2" key="1">
    <citation type="submission" date="2021-06" db="EMBL/GenBank/DDBJ databases">
        <title>Caerostris darwini draft genome.</title>
        <authorList>
            <person name="Kono N."/>
            <person name="Arakawa K."/>
        </authorList>
    </citation>
    <scope>NUCLEOTIDE SEQUENCE [LARGE SCALE GENOMIC DNA]</scope>
</reference>
<dbReference type="EMBL" id="BPLQ01004772">
    <property type="protein sequence ID" value="GIY10592.1"/>
    <property type="molecule type" value="Genomic_DNA"/>
</dbReference>
<dbReference type="AlphaFoldDB" id="A0AAV4QQY0"/>
<protein>
    <submittedName>
        <fullName evidence="1">Uncharacterized protein</fullName>
    </submittedName>
</protein>
<sequence length="129" mass="14139">MNCNPTSIHFRSEIGEAFFFPPLSGQHATGRKPCVQHSSVFQIGFIFPSQLVFIFNSTLLLGSASGAAPSERCGSSGGGNRRDNRLQFAALPPRAPLCHRRATNCLPLSLWLHKPSRCFNNPINFIKLG</sequence>
<organism evidence="1 2">
    <name type="scientific">Caerostris darwini</name>
    <dbReference type="NCBI Taxonomy" id="1538125"/>
    <lineage>
        <taxon>Eukaryota</taxon>
        <taxon>Metazoa</taxon>
        <taxon>Ecdysozoa</taxon>
        <taxon>Arthropoda</taxon>
        <taxon>Chelicerata</taxon>
        <taxon>Arachnida</taxon>
        <taxon>Araneae</taxon>
        <taxon>Araneomorphae</taxon>
        <taxon>Entelegynae</taxon>
        <taxon>Araneoidea</taxon>
        <taxon>Araneidae</taxon>
        <taxon>Caerostris</taxon>
    </lineage>
</organism>
<accession>A0AAV4QQY0</accession>
<comment type="caution">
    <text evidence="1">The sequence shown here is derived from an EMBL/GenBank/DDBJ whole genome shotgun (WGS) entry which is preliminary data.</text>
</comment>
<evidence type="ECO:0000313" key="1">
    <source>
        <dbReference type="EMBL" id="GIY10592.1"/>
    </source>
</evidence>
<name>A0AAV4QQY0_9ARAC</name>
<dbReference type="Proteomes" id="UP001054837">
    <property type="component" value="Unassembled WGS sequence"/>
</dbReference>
<keyword evidence="2" id="KW-1185">Reference proteome</keyword>
<proteinExistence type="predicted"/>
<gene>
    <name evidence="1" type="ORF">CDAR_91961</name>
</gene>
<evidence type="ECO:0000313" key="2">
    <source>
        <dbReference type="Proteomes" id="UP001054837"/>
    </source>
</evidence>